<dbReference type="SUPFAM" id="SSF52091">
    <property type="entry name" value="SpoIIaa-like"/>
    <property type="match status" value="1"/>
</dbReference>
<dbReference type="Pfam" id="PF00916">
    <property type="entry name" value="Sulfate_transp"/>
    <property type="match status" value="1"/>
</dbReference>
<dbReference type="Pfam" id="PF01740">
    <property type="entry name" value="STAS"/>
    <property type="match status" value="1"/>
</dbReference>
<dbReference type="NCBIfam" id="TIGR00815">
    <property type="entry name" value="sulP"/>
    <property type="match status" value="1"/>
</dbReference>
<evidence type="ECO:0000256" key="1">
    <source>
        <dbReference type="ARBA" id="ARBA00004141"/>
    </source>
</evidence>
<dbReference type="InterPro" id="IPR001902">
    <property type="entry name" value="SLC26A/SulP_fam"/>
</dbReference>
<protein>
    <submittedName>
        <fullName evidence="7">SulP family sulfate permease</fullName>
    </submittedName>
</protein>
<feature type="transmembrane region" description="Helical" evidence="5">
    <location>
        <begin position="320"/>
        <end position="341"/>
    </location>
</feature>
<dbReference type="PANTHER" id="PTHR11814">
    <property type="entry name" value="SULFATE TRANSPORTER"/>
    <property type="match status" value="1"/>
</dbReference>
<feature type="transmembrane region" description="Helical" evidence="5">
    <location>
        <begin position="202"/>
        <end position="224"/>
    </location>
</feature>
<gene>
    <name evidence="7" type="ORF">FHR24_001063</name>
</gene>
<comment type="subcellular location">
    <subcellularLocation>
        <location evidence="1">Membrane</location>
        <topology evidence="1">Multi-pass membrane protein</topology>
    </subcellularLocation>
</comment>
<dbReference type="PROSITE" id="PS01130">
    <property type="entry name" value="SLC26A"/>
    <property type="match status" value="1"/>
</dbReference>
<dbReference type="Proteomes" id="UP000745859">
    <property type="component" value="Unassembled WGS sequence"/>
</dbReference>
<evidence type="ECO:0000313" key="7">
    <source>
        <dbReference type="EMBL" id="NIJ44624.1"/>
    </source>
</evidence>
<comment type="caution">
    <text evidence="7">The sequence shown here is derived from an EMBL/GenBank/DDBJ whole genome shotgun (WGS) entry which is preliminary data.</text>
</comment>
<dbReference type="InterPro" id="IPR018045">
    <property type="entry name" value="S04_transporter_CS"/>
</dbReference>
<reference evidence="7 8" key="1">
    <citation type="submission" date="2020-03" db="EMBL/GenBank/DDBJ databases">
        <title>Genomic Encyclopedia of Type Strains, Phase IV (KMG-IV): sequencing the most valuable type-strain genomes for metagenomic binning, comparative biology and taxonomic classification.</title>
        <authorList>
            <person name="Goeker M."/>
        </authorList>
    </citation>
    <scope>NUCLEOTIDE SEQUENCE [LARGE SCALE GENOMIC DNA]</scope>
    <source>
        <strain evidence="7 8">DSM 101599</strain>
    </source>
</reference>
<dbReference type="InterPro" id="IPR036513">
    <property type="entry name" value="STAS_dom_sf"/>
</dbReference>
<evidence type="ECO:0000256" key="2">
    <source>
        <dbReference type="ARBA" id="ARBA00022692"/>
    </source>
</evidence>
<feature type="transmembrane region" description="Helical" evidence="5">
    <location>
        <begin position="244"/>
        <end position="264"/>
    </location>
</feature>
<dbReference type="InterPro" id="IPR011547">
    <property type="entry name" value="SLC26A/SulP_dom"/>
</dbReference>
<evidence type="ECO:0000256" key="5">
    <source>
        <dbReference type="SAM" id="Phobius"/>
    </source>
</evidence>
<dbReference type="EMBL" id="JAASQL010000001">
    <property type="protein sequence ID" value="NIJ44624.1"/>
    <property type="molecule type" value="Genomic_DNA"/>
</dbReference>
<proteinExistence type="predicted"/>
<feature type="transmembrane region" description="Helical" evidence="5">
    <location>
        <begin position="347"/>
        <end position="366"/>
    </location>
</feature>
<dbReference type="PROSITE" id="PS50801">
    <property type="entry name" value="STAS"/>
    <property type="match status" value="1"/>
</dbReference>
<dbReference type="RefSeq" id="WP_167184962.1">
    <property type="nucleotide sequence ID" value="NZ_JAASQL010000001.1"/>
</dbReference>
<dbReference type="CDD" id="cd07042">
    <property type="entry name" value="STAS_SulP_like_sulfate_transporter"/>
    <property type="match status" value="1"/>
</dbReference>
<keyword evidence="4 5" id="KW-0472">Membrane</keyword>
<dbReference type="InterPro" id="IPR002645">
    <property type="entry name" value="STAS_dom"/>
</dbReference>
<keyword evidence="8" id="KW-1185">Reference proteome</keyword>
<evidence type="ECO:0000256" key="4">
    <source>
        <dbReference type="ARBA" id="ARBA00023136"/>
    </source>
</evidence>
<feature type="transmembrane region" description="Helical" evidence="5">
    <location>
        <begin position="71"/>
        <end position="92"/>
    </location>
</feature>
<feature type="transmembrane region" description="Helical" evidence="5">
    <location>
        <begin position="98"/>
        <end position="119"/>
    </location>
</feature>
<evidence type="ECO:0000256" key="3">
    <source>
        <dbReference type="ARBA" id="ARBA00022989"/>
    </source>
</evidence>
<name>A0ABX0U704_9FLAO</name>
<feature type="transmembrane region" description="Helical" evidence="5">
    <location>
        <begin position="17"/>
        <end position="34"/>
    </location>
</feature>
<dbReference type="Gene3D" id="3.30.750.24">
    <property type="entry name" value="STAS domain"/>
    <property type="match status" value="1"/>
</dbReference>
<feature type="transmembrane region" description="Helical" evidence="5">
    <location>
        <begin position="170"/>
        <end position="195"/>
    </location>
</feature>
<accession>A0ABX0U704</accession>
<keyword evidence="3 5" id="KW-1133">Transmembrane helix</keyword>
<sequence length="573" mass="63055">MKQYFPILNWLPNYKRAFIYGDVVAGITVGILLIPQGMAYAMIAGLPPVFGLYAALMPQVIYAIMGTSRQLSVGPVAMDSLLVAASLGTLSVTGIENYIAMAIFLSLFMGVFQLLLGVLRLGFLVNFLSKPVISGFTSAAAIVIGLSQLKHFLGISIHGSSKLHLLLTEVFIHLSETQLITLLISFLGIVVIVLLKKYLPKIPSALVVVVLGTFAVYFFDLHLLGVKIVGNIPKGLPSFKFPSLQNIPFSELTPLALTLALVAYMEAISVSKSLEENEENYHVDANQELVALGTSNIIGSLFQSYPTTGGFSRTAVNNQAGGNTGFSSIVSALVIGLTLLFLTPLFYYLPSAVLASMIMVAVYKLIDFKLPFQLWNQNRDEFFLLIATFIITLFVGITQGILIGILASLVVMIYRTSQPHIAVLARIDGSNYFKNIERFNEQVKHRDDLLIIRFDAQLFFGNKDFFKKKLEALIHQKKKTLKAVILNAESISYIDSSANAMLIKYIEQLKGQNIQFFITGAIGPTRDVLFNNGLIAVLGKESLFVRTYEAVDCFDGIICKDDLQNKICQQTVK</sequence>
<evidence type="ECO:0000313" key="8">
    <source>
        <dbReference type="Proteomes" id="UP000745859"/>
    </source>
</evidence>
<evidence type="ECO:0000259" key="6">
    <source>
        <dbReference type="PROSITE" id="PS50801"/>
    </source>
</evidence>
<organism evidence="7 8">
    <name type="scientific">Wenyingzhuangia heitensis</name>
    <dbReference type="NCBI Taxonomy" id="1487859"/>
    <lineage>
        <taxon>Bacteria</taxon>
        <taxon>Pseudomonadati</taxon>
        <taxon>Bacteroidota</taxon>
        <taxon>Flavobacteriia</taxon>
        <taxon>Flavobacteriales</taxon>
        <taxon>Flavobacteriaceae</taxon>
        <taxon>Wenyingzhuangia</taxon>
    </lineage>
</organism>
<feature type="transmembrane region" description="Helical" evidence="5">
    <location>
        <begin position="131"/>
        <end position="150"/>
    </location>
</feature>
<feature type="domain" description="STAS" evidence="6">
    <location>
        <begin position="439"/>
        <end position="554"/>
    </location>
</feature>
<feature type="transmembrane region" description="Helical" evidence="5">
    <location>
        <begin position="40"/>
        <end position="64"/>
    </location>
</feature>
<feature type="transmembrane region" description="Helical" evidence="5">
    <location>
        <begin position="382"/>
        <end position="414"/>
    </location>
</feature>
<keyword evidence="2 5" id="KW-0812">Transmembrane</keyword>